<dbReference type="InterPro" id="IPR052956">
    <property type="entry name" value="Mesenchyme-surface_protein"/>
</dbReference>
<organism evidence="4 5">
    <name type="scientific">Vibrio rumoiensis 1S-45</name>
    <dbReference type="NCBI Taxonomy" id="1188252"/>
    <lineage>
        <taxon>Bacteria</taxon>
        <taxon>Pseudomonadati</taxon>
        <taxon>Pseudomonadota</taxon>
        <taxon>Gammaproteobacteria</taxon>
        <taxon>Vibrionales</taxon>
        <taxon>Vibrionaceae</taxon>
        <taxon>Vibrio</taxon>
    </lineage>
</organism>
<dbReference type="EMBL" id="AJYK02000029">
    <property type="protein sequence ID" value="OEF27592.1"/>
    <property type="molecule type" value="Genomic_DNA"/>
</dbReference>
<evidence type="ECO:0000256" key="2">
    <source>
        <dbReference type="SAM" id="SignalP"/>
    </source>
</evidence>
<feature type="compositionally biased region" description="Basic and acidic residues" evidence="1">
    <location>
        <begin position="454"/>
        <end position="468"/>
    </location>
</feature>
<keyword evidence="5" id="KW-1185">Reference proteome</keyword>
<dbReference type="RefSeq" id="WP_017023638.1">
    <property type="nucleotide sequence ID" value="NZ_AJYK02000029.1"/>
</dbReference>
<name>A0A1E5E4B4_9VIBR</name>
<dbReference type="AlphaFoldDB" id="A0A1E5E4B4"/>
<proteinExistence type="predicted"/>
<dbReference type="InterPro" id="IPR015943">
    <property type="entry name" value="WD40/YVTN_repeat-like_dom_sf"/>
</dbReference>
<comment type="caution">
    <text evidence="4">The sequence shown here is derived from an EMBL/GenBank/DDBJ whole genome shotgun (WGS) entry which is preliminary data.</text>
</comment>
<dbReference type="PANTHER" id="PTHR46928">
    <property type="entry name" value="MESENCHYME-SPECIFIC CELL SURFACE GLYCOPROTEIN"/>
    <property type="match status" value="1"/>
</dbReference>
<dbReference type="Pfam" id="PF22494">
    <property type="entry name" value="choice_anch_I"/>
    <property type="match status" value="1"/>
</dbReference>
<dbReference type="Proteomes" id="UP000094070">
    <property type="component" value="Unassembled WGS sequence"/>
</dbReference>
<evidence type="ECO:0000313" key="4">
    <source>
        <dbReference type="EMBL" id="OEF27592.1"/>
    </source>
</evidence>
<evidence type="ECO:0000256" key="1">
    <source>
        <dbReference type="SAM" id="MobiDB-lite"/>
    </source>
</evidence>
<dbReference type="InterPro" id="IPR055188">
    <property type="entry name" value="Choice_anch_I"/>
</dbReference>
<dbReference type="SUPFAM" id="SSF50969">
    <property type="entry name" value="YVTN repeat-like/Quinoprotein amine dehydrogenase"/>
    <property type="match status" value="1"/>
</dbReference>
<gene>
    <name evidence="4" type="ORF">A1QC_06045</name>
</gene>
<dbReference type="NCBIfam" id="NF038117">
    <property type="entry name" value="choice_anch_I"/>
    <property type="match status" value="1"/>
</dbReference>
<dbReference type="PANTHER" id="PTHR46928:SF1">
    <property type="entry name" value="MESENCHYME-SPECIFIC CELL SURFACE GLYCOPROTEIN"/>
    <property type="match status" value="1"/>
</dbReference>
<feature type="domain" description="Choice-of-anchor I" evidence="3">
    <location>
        <begin position="54"/>
        <end position="575"/>
    </location>
</feature>
<evidence type="ECO:0000313" key="5">
    <source>
        <dbReference type="Proteomes" id="UP000094070"/>
    </source>
</evidence>
<accession>A0A1E5E4B4</accession>
<reference evidence="4 5" key="1">
    <citation type="journal article" date="2012" name="Science">
        <title>Ecological populations of bacteria act as socially cohesive units of antibiotic production and resistance.</title>
        <authorList>
            <person name="Cordero O.X."/>
            <person name="Wildschutte H."/>
            <person name="Kirkup B."/>
            <person name="Proehl S."/>
            <person name="Ngo L."/>
            <person name="Hussain F."/>
            <person name="Le Roux F."/>
            <person name="Mincer T."/>
            <person name="Polz M.F."/>
        </authorList>
    </citation>
    <scope>NUCLEOTIDE SEQUENCE [LARGE SCALE GENOMIC DNA]</scope>
    <source>
        <strain evidence="4 5">1S-45</strain>
    </source>
</reference>
<dbReference type="InterPro" id="IPR011044">
    <property type="entry name" value="Quino_amine_DH_bsu"/>
</dbReference>
<dbReference type="STRING" id="1188252.A1QC_06045"/>
<protein>
    <submittedName>
        <fullName evidence="4">Alkaline phosphatase</fullName>
    </submittedName>
</protein>
<sequence length="576" mass="62820">MKLGNLPSLTLLALGMMASMPAKSLTMDLVGRYQTGIYGEAGAEIVDYHKNTQSAYVVDGAKNRIDIISLSKLPTTAINNPLTANTLTAMHLNLPEKVTTSDNQVLSLGTANSLSIYGDWLAVAVANVNKKDDGVVLFYKIEKDKPELFKAVQVGALPDMVTFTPDGQKVLVANEGEPTADYQFDPVGSIGVINMENSMPANTAVLMMFDKFESQKAELQAKGFKFASPKGHSLAQDIEPEYITVSDDSKTAWVSLQENNALAKIDLVNNDIVAIHPLGLKDFGDKNNGIDASDKDKEINIRSWEGVYGLYQPDTIYGYSVNGQHFTVTANEGDSRDWWFGAADEKSCLDAGGSKFDEEDGCLAYSEETRAGKLTLADTHPQLSHLDNKELGRLKVTKAMGDEDGDGKYEKIVTFGARSFSIWNDNGELVFDSGNQFAKTIAERYPEGFNTNESENKKDNRSDDKGSEPEALAIGQVDGKTYAFIGLERMGGIMIYDVSNPKAPNFVDYILNRDLTVDYEIDDSTNPVTLKGDYAKAGDLAPEGMRFIKAENSPTKNALLLVANEVSGTVSVYQIK</sequence>
<feature type="chain" id="PRO_5009174700" evidence="2">
    <location>
        <begin position="25"/>
        <end position="576"/>
    </location>
</feature>
<dbReference type="eggNOG" id="COG3391">
    <property type="taxonomic scope" value="Bacteria"/>
</dbReference>
<feature type="signal peptide" evidence="2">
    <location>
        <begin position="1"/>
        <end position="24"/>
    </location>
</feature>
<evidence type="ECO:0000259" key="3">
    <source>
        <dbReference type="Pfam" id="PF22494"/>
    </source>
</evidence>
<dbReference type="Gene3D" id="2.130.10.10">
    <property type="entry name" value="YVTN repeat-like/Quinoprotein amine dehydrogenase"/>
    <property type="match status" value="1"/>
</dbReference>
<feature type="region of interest" description="Disordered" evidence="1">
    <location>
        <begin position="445"/>
        <end position="472"/>
    </location>
</feature>
<keyword evidence="2" id="KW-0732">Signal</keyword>